<organism evidence="2 3">
    <name type="scientific">Mesorhizobium plurifarium</name>
    <dbReference type="NCBI Taxonomy" id="69974"/>
    <lineage>
        <taxon>Bacteria</taxon>
        <taxon>Pseudomonadati</taxon>
        <taxon>Pseudomonadota</taxon>
        <taxon>Alphaproteobacteria</taxon>
        <taxon>Hyphomicrobiales</taxon>
        <taxon>Phyllobacteriaceae</taxon>
        <taxon>Mesorhizobium</taxon>
    </lineage>
</organism>
<evidence type="ECO:0000313" key="3">
    <source>
        <dbReference type="Proteomes" id="UP000182888"/>
    </source>
</evidence>
<sequence>MTPSSVRKAVIAWVEKTYPKITVVEGTDFVSLYETPGDHETAVSMSFSQTGPLMRRMRKAAQKTPIRKTVVKTRRRKTK</sequence>
<dbReference type="AlphaFoldDB" id="A0A0K2VZE3"/>
<accession>A0A0K2VZE3</accession>
<evidence type="ECO:0000313" key="2">
    <source>
        <dbReference type="EMBL" id="CDX57456.1"/>
    </source>
</evidence>
<name>A0A0K2VZE3_MESPL</name>
<protein>
    <submittedName>
        <fullName evidence="2">Uncharacterized protein</fullName>
    </submittedName>
</protein>
<dbReference type="EMBL" id="CCND01000015">
    <property type="protein sequence ID" value="CDX57456.1"/>
    <property type="molecule type" value="Genomic_DNA"/>
</dbReference>
<gene>
    <name evidence="2" type="ORF">MPL1032_220010</name>
</gene>
<reference evidence="3" key="1">
    <citation type="submission" date="2014-08" db="EMBL/GenBank/DDBJ databases">
        <authorList>
            <person name="Edwards T."/>
        </authorList>
    </citation>
    <scope>NUCLEOTIDE SEQUENCE [LARGE SCALE GENOMIC DNA]</scope>
</reference>
<proteinExistence type="predicted"/>
<dbReference type="Proteomes" id="UP000182888">
    <property type="component" value="Unassembled WGS sequence"/>
</dbReference>
<feature type="region of interest" description="Disordered" evidence="1">
    <location>
        <begin position="58"/>
        <end position="79"/>
    </location>
</feature>
<evidence type="ECO:0000256" key="1">
    <source>
        <dbReference type="SAM" id="MobiDB-lite"/>
    </source>
</evidence>